<dbReference type="Pfam" id="PF01229">
    <property type="entry name" value="Glyco_hydro_39"/>
    <property type="match status" value="1"/>
</dbReference>
<dbReference type="EMBL" id="LDRB01000027">
    <property type="protein sequence ID" value="KTR40732.1"/>
    <property type="molecule type" value="Genomic_DNA"/>
</dbReference>
<dbReference type="InterPro" id="IPR000421">
    <property type="entry name" value="FA58C"/>
</dbReference>
<dbReference type="InterPro" id="IPR008979">
    <property type="entry name" value="Galactose-bd-like_sf"/>
</dbReference>
<evidence type="ECO:0000259" key="5">
    <source>
        <dbReference type="PROSITE" id="PS50022"/>
    </source>
</evidence>
<dbReference type="PANTHER" id="PTHR12631:SF10">
    <property type="entry name" value="BETA-XYLOSIDASE-LIKE PROTEIN-RELATED"/>
    <property type="match status" value="1"/>
</dbReference>
<dbReference type="Pfam" id="PF02018">
    <property type="entry name" value="CBM_4_9"/>
    <property type="match status" value="1"/>
</dbReference>
<keyword evidence="2" id="KW-0378">Hydrolase</keyword>
<evidence type="ECO:0000256" key="4">
    <source>
        <dbReference type="SAM" id="MobiDB-lite"/>
    </source>
</evidence>
<keyword evidence="7" id="KW-1185">Reference proteome</keyword>
<dbReference type="RefSeq" id="WP_058728496.1">
    <property type="nucleotide sequence ID" value="NZ_LDRB01000027.1"/>
</dbReference>
<evidence type="ECO:0000256" key="1">
    <source>
        <dbReference type="ARBA" id="ARBA00008875"/>
    </source>
</evidence>
<dbReference type="Proteomes" id="UP000078335">
    <property type="component" value="Unassembled WGS sequence"/>
</dbReference>
<evidence type="ECO:0000313" key="6">
    <source>
        <dbReference type="EMBL" id="KTR40732.1"/>
    </source>
</evidence>
<feature type="region of interest" description="Disordered" evidence="4">
    <location>
        <begin position="1"/>
        <end position="21"/>
    </location>
</feature>
<evidence type="ECO:0000313" key="7">
    <source>
        <dbReference type="Proteomes" id="UP000078335"/>
    </source>
</evidence>
<reference evidence="6 7" key="1">
    <citation type="journal article" date="2016" name="Front. Microbiol.">
        <title>Genomic Resource of Rice Seed Associated Bacteria.</title>
        <authorList>
            <person name="Midha S."/>
            <person name="Bansal K."/>
            <person name="Sharma S."/>
            <person name="Kumar N."/>
            <person name="Patil P.P."/>
            <person name="Chaudhry V."/>
            <person name="Patil P.B."/>
        </authorList>
    </citation>
    <scope>NUCLEOTIDE SEQUENCE [LARGE SCALE GENOMIC DNA]</scope>
    <source>
        <strain evidence="6 7">NS263</strain>
    </source>
</reference>
<feature type="compositionally biased region" description="Polar residues" evidence="4">
    <location>
        <begin position="1"/>
        <end position="13"/>
    </location>
</feature>
<evidence type="ECO:0000256" key="3">
    <source>
        <dbReference type="ARBA" id="ARBA00023295"/>
    </source>
</evidence>
<dbReference type="InterPro" id="IPR017853">
    <property type="entry name" value="GH"/>
</dbReference>
<accession>A0ABR5S747</accession>
<evidence type="ECO:0000256" key="2">
    <source>
        <dbReference type="ARBA" id="ARBA00022801"/>
    </source>
</evidence>
<dbReference type="InterPro" id="IPR051923">
    <property type="entry name" value="Glycosyl_Hydrolase_39"/>
</dbReference>
<comment type="similarity">
    <text evidence="1">Belongs to the glycosyl hydrolase 39 family.</text>
</comment>
<comment type="caution">
    <text evidence="6">The sequence shown here is derived from an EMBL/GenBank/DDBJ whole genome shotgun (WGS) entry which is preliminary data.</text>
</comment>
<dbReference type="Gene3D" id="3.20.20.80">
    <property type="entry name" value="Glycosidases"/>
    <property type="match status" value="1"/>
</dbReference>
<sequence length="815" mass="85637">MLSLITSNSPNGRTDQRGPTVRRARSAIAAVLVGAVAAALALASTPAQPAVAASSVTITSTYGTNAGTFSGDQLLNGSQGGYNVTKNLHLNPMNSGKYASAGLRQVRVDHMFDDDFYHVASRDSSGNLQFDFTKLDAVVLPLFKQGMKPFFCLSYTPGVMGSKKFASPTNLTDWSSMVQATVAHYKTLGYTGLNWEVWNEPDGDFWTSGQQSFDNLYAASAQAVKNADSTAQIGGPAPYNVNSSFMSGFLDYIAANPTVPFDFVSWHDYGGTDFSSATSVANMLSTRKIPAKKEYITEWNLTPAFGTAPGGTADTNALASYAARRMTTAISQPNLSGVFFFSPIEGYNPTADFSTDLGLYTIDEHRKAVANVFDMINQMPSTVLQSTVSGAPTDRSVGAVATGDSTAKSAAFLAWNDGSDTSTVQLNANSLPYGSSNFKVTRYDVGASAGNYYSTWAAGTKNLAVAANEYLRPSGVSVAAPSSSWTANVSMPANSVVLYVLTPTTDATGSTTITAPPTTADVARGTTVTSSSSYTGGGWSPANLVDGRRHTYDESDANGITQGFTSVDHATANATEWVQTDLGAAKSFDTVTLWPRDDQAADGASFPVDFTIAGSNDGSTWSTLTTKTGYKAGTAVSGPQVFSVGSQTYRYLRVTATKLGLPVTEGTSSVYRLQLAELEVNQEGLANPGFESGDLSSWSVEGSASVSTDAPFSGNDAATFTGAGRGVFQVVSGLQPNTTYTFGGFLKSGSASEPVYLGVKNYGGTEKSVPVTSTAYKQAWVQFTTGANSTSALVYVYKNSGTAQAWFDDAVLAKQ</sequence>
<dbReference type="PROSITE" id="PS50022">
    <property type="entry name" value="FA58C_3"/>
    <property type="match status" value="1"/>
</dbReference>
<dbReference type="SUPFAM" id="SSF51011">
    <property type="entry name" value="Glycosyl hydrolase domain"/>
    <property type="match status" value="1"/>
</dbReference>
<protein>
    <recommendedName>
        <fullName evidence="5">F5/8 type C domain-containing protein</fullName>
    </recommendedName>
</protein>
<keyword evidence="3" id="KW-0326">Glycosidase</keyword>
<dbReference type="InterPro" id="IPR049166">
    <property type="entry name" value="GH39_cat"/>
</dbReference>
<dbReference type="Gene3D" id="2.60.120.260">
    <property type="entry name" value="Galactose-binding domain-like"/>
    <property type="match status" value="2"/>
</dbReference>
<feature type="domain" description="F5/8 type C" evidence="5">
    <location>
        <begin position="514"/>
        <end position="678"/>
    </location>
</feature>
<dbReference type="SUPFAM" id="SSF51445">
    <property type="entry name" value="(Trans)glycosidases"/>
    <property type="match status" value="1"/>
</dbReference>
<dbReference type="SUPFAM" id="SSF49785">
    <property type="entry name" value="Galactose-binding domain-like"/>
    <property type="match status" value="2"/>
</dbReference>
<proteinExistence type="inferred from homology"/>
<gene>
    <name evidence="6" type="ORF">NS263_06650</name>
</gene>
<dbReference type="Pfam" id="PF00754">
    <property type="entry name" value="F5_F8_type_C"/>
    <property type="match status" value="1"/>
</dbReference>
<dbReference type="InterPro" id="IPR003305">
    <property type="entry name" value="CenC_carb-bd"/>
</dbReference>
<name>A0ABR5S747_9MICO</name>
<organism evidence="6 7">
    <name type="scientific">Curtobacterium oceanosedimentum</name>
    <dbReference type="NCBI Taxonomy" id="465820"/>
    <lineage>
        <taxon>Bacteria</taxon>
        <taxon>Bacillati</taxon>
        <taxon>Actinomycetota</taxon>
        <taxon>Actinomycetes</taxon>
        <taxon>Micrococcales</taxon>
        <taxon>Microbacteriaceae</taxon>
        <taxon>Curtobacterium</taxon>
    </lineage>
</organism>
<dbReference type="PANTHER" id="PTHR12631">
    <property type="entry name" value="ALPHA-L-IDURONIDASE"/>
    <property type="match status" value="1"/>
</dbReference>